<accession>A0A164EMR9</accession>
<evidence type="ECO:0000313" key="3">
    <source>
        <dbReference type="Proteomes" id="UP000076858"/>
    </source>
</evidence>
<organism evidence="2 3">
    <name type="scientific">Daphnia magna</name>
    <dbReference type="NCBI Taxonomy" id="35525"/>
    <lineage>
        <taxon>Eukaryota</taxon>
        <taxon>Metazoa</taxon>
        <taxon>Ecdysozoa</taxon>
        <taxon>Arthropoda</taxon>
        <taxon>Crustacea</taxon>
        <taxon>Branchiopoda</taxon>
        <taxon>Diplostraca</taxon>
        <taxon>Cladocera</taxon>
        <taxon>Anomopoda</taxon>
        <taxon>Daphniidae</taxon>
        <taxon>Daphnia</taxon>
    </lineage>
</organism>
<gene>
    <name evidence="2" type="ORF">APZ42_008441</name>
</gene>
<comment type="caution">
    <text evidence="2">The sequence shown here is derived from an EMBL/GenBank/DDBJ whole genome shotgun (WGS) entry which is preliminary data.</text>
</comment>
<sequence>MTRATVLLLLHRVQPSEIDNRGDGSFPASTLAIRPTCSPRDGLEGSGPSPLHPSGTIPAL</sequence>
<evidence type="ECO:0000256" key="1">
    <source>
        <dbReference type="SAM" id="MobiDB-lite"/>
    </source>
</evidence>
<feature type="region of interest" description="Disordered" evidence="1">
    <location>
        <begin position="17"/>
        <end position="60"/>
    </location>
</feature>
<reference evidence="2 3" key="1">
    <citation type="submission" date="2016-03" db="EMBL/GenBank/DDBJ databases">
        <title>EvidentialGene: Evidence-directed Construction of Genes on Genomes.</title>
        <authorList>
            <person name="Gilbert D.G."/>
            <person name="Choi J.-H."/>
            <person name="Mockaitis K."/>
            <person name="Colbourne J."/>
            <person name="Pfrender M."/>
        </authorList>
    </citation>
    <scope>NUCLEOTIDE SEQUENCE [LARGE SCALE GENOMIC DNA]</scope>
    <source>
        <strain evidence="2 3">Xinb3</strain>
        <tissue evidence="2">Complete organism</tissue>
    </source>
</reference>
<keyword evidence="3" id="KW-1185">Reference proteome</keyword>
<protein>
    <submittedName>
        <fullName evidence="2">Uncharacterized protein</fullName>
    </submittedName>
</protein>
<name>A0A164EMR9_9CRUS</name>
<evidence type="ECO:0000313" key="2">
    <source>
        <dbReference type="EMBL" id="KZR96943.1"/>
    </source>
</evidence>
<proteinExistence type="predicted"/>
<dbReference type="Proteomes" id="UP000076858">
    <property type="component" value="Unassembled WGS sequence"/>
</dbReference>
<dbReference type="AlphaFoldDB" id="A0A164EMR9"/>
<dbReference type="EMBL" id="LRGB01023178">
    <property type="protein sequence ID" value="KZR96943.1"/>
    <property type="molecule type" value="Genomic_DNA"/>
</dbReference>